<dbReference type="Gene3D" id="1.20.120.330">
    <property type="entry name" value="Nucleotidyltransferases domain 2"/>
    <property type="match status" value="1"/>
</dbReference>
<evidence type="ECO:0008006" key="3">
    <source>
        <dbReference type="Google" id="ProtNLM"/>
    </source>
</evidence>
<sequence>MSLTDWARNGWLVEHRTSPQEIADLLGVADRDLRDGAVKDLSEDWRLAIAYNAALQCATTALAACGYRASRDAYHYRVIQSLAHSIGADANLIAQLDAFRKKRNIGDYERAGLVSETEAREMLALARALRKCVEKWLRQNHSHLRPT</sequence>
<accession>A0AAJ1AGJ2</accession>
<name>A0AAJ1AGJ2_9BACT</name>
<organism evidence="1 2">
    <name type="scientific">Candidatus Methylomirabilis tolerans</name>
    <dbReference type="NCBI Taxonomy" id="3123416"/>
    <lineage>
        <taxon>Bacteria</taxon>
        <taxon>Candidatus Methylomirabilota</taxon>
        <taxon>Candidatus Methylomirabilia</taxon>
        <taxon>Candidatus Methylomirabilales</taxon>
        <taxon>Candidatus Methylomirabilaceae</taxon>
        <taxon>Candidatus Methylomirabilis</taxon>
    </lineage>
</organism>
<reference evidence="1 2" key="1">
    <citation type="journal article" date="2021" name="bioRxiv">
        <title>Unraveling nitrogen, sulfur and carbon metabolic pathways and microbial community transcriptional responses to substrate deprivation and toxicity stresses in a bioreactor mimicking anoxic brackish coastal sediment conditions.</title>
        <authorList>
            <person name="Martins P.D."/>
            <person name="Echeveste M.J."/>
            <person name="Arshad A."/>
            <person name="Kurth J."/>
            <person name="Ouboter H."/>
            <person name="Jetten M.S.M."/>
            <person name="Welte C.U."/>
        </authorList>
    </citation>
    <scope>NUCLEOTIDE SEQUENCE [LARGE SCALE GENOMIC DNA]</scope>
    <source>
        <strain evidence="1">MAG_38</strain>
    </source>
</reference>
<dbReference type="EMBL" id="JAIOIU010000016">
    <property type="protein sequence ID" value="MBZ0158741.1"/>
    <property type="molecule type" value="Genomic_DNA"/>
</dbReference>
<gene>
    <name evidence="1" type="ORF">K8G79_01095</name>
</gene>
<evidence type="ECO:0000313" key="1">
    <source>
        <dbReference type="EMBL" id="MBZ0158741.1"/>
    </source>
</evidence>
<evidence type="ECO:0000313" key="2">
    <source>
        <dbReference type="Proteomes" id="UP001197609"/>
    </source>
</evidence>
<dbReference type="Proteomes" id="UP001197609">
    <property type="component" value="Unassembled WGS sequence"/>
</dbReference>
<protein>
    <recommendedName>
        <fullName evidence="3">HEPN domain-containing protein</fullName>
    </recommendedName>
</protein>
<comment type="caution">
    <text evidence="1">The sequence shown here is derived from an EMBL/GenBank/DDBJ whole genome shotgun (WGS) entry which is preliminary data.</text>
</comment>
<dbReference type="AlphaFoldDB" id="A0AAJ1AGJ2"/>
<proteinExistence type="predicted"/>